<gene>
    <name evidence="1" type="ORF">BJY27_000023</name>
</gene>
<dbReference type="Proteomes" id="UP000530530">
    <property type="component" value="Unassembled WGS sequence"/>
</dbReference>
<evidence type="ECO:0000313" key="1">
    <source>
        <dbReference type="EMBL" id="MBB4779062.1"/>
    </source>
</evidence>
<organism evidence="1 2">
    <name type="scientific">Streptomyces rapamycinicus</name>
    <dbReference type="NCBI Taxonomy" id="1226757"/>
    <lineage>
        <taxon>Bacteria</taxon>
        <taxon>Bacillati</taxon>
        <taxon>Actinomycetota</taxon>
        <taxon>Actinomycetes</taxon>
        <taxon>Kitasatosporales</taxon>
        <taxon>Streptomycetaceae</taxon>
        <taxon>Streptomyces</taxon>
        <taxon>Streptomyces violaceusniger group</taxon>
    </lineage>
</organism>
<proteinExistence type="predicted"/>
<accession>A0ABR6L9P7</accession>
<keyword evidence="2" id="KW-1185">Reference proteome</keyword>
<sequence>MVMDADDEAGLVLAQTAILLDRRGDRETSQLLSDAGGRSDRAGRRHLAMGVAARQHLS</sequence>
<protein>
    <submittedName>
        <fullName evidence="1">Uncharacterized protein</fullName>
    </submittedName>
</protein>
<dbReference type="EMBL" id="JACHNG010000001">
    <property type="protein sequence ID" value="MBB4779062.1"/>
    <property type="molecule type" value="Genomic_DNA"/>
</dbReference>
<reference evidence="1 2" key="1">
    <citation type="submission" date="2020-08" db="EMBL/GenBank/DDBJ databases">
        <title>Sequencing the genomes of 1000 actinobacteria strains.</title>
        <authorList>
            <person name="Klenk H.-P."/>
        </authorList>
    </citation>
    <scope>NUCLEOTIDE SEQUENCE [LARGE SCALE GENOMIC DNA]</scope>
    <source>
        <strain evidence="1 2">DSM 41530</strain>
    </source>
</reference>
<dbReference type="RefSeq" id="WP_158634964.1">
    <property type="nucleotide sequence ID" value="NZ_CP157809.1"/>
</dbReference>
<comment type="caution">
    <text evidence="1">The sequence shown here is derived from an EMBL/GenBank/DDBJ whole genome shotgun (WGS) entry which is preliminary data.</text>
</comment>
<evidence type="ECO:0000313" key="2">
    <source>
        <dbReference type="Proteomes" id="UP000530530"/>
    </source>
</evidence>
<name>A0ABR6L9P7_9ACTN</name>